<dbReference type="EMBL" id="MF668286">
    <property type="protein sequence ID" value="ASZ74862.1"/>
    <property type="molecule type" value="Genomic_DNA"/>
</dbReference>
<gene>
    <name evidence="1" type="ORF">SEA_TRINA_45</name>
</gene>
<proteinExistence type="predicted"/>
<evidence type="ECO:0000313" key="2">
    <source>
        <dbReference type="Proteomes" id="UP000231419"/>
    </source>
</evidence>
<accession>A0A2D1A1Z7</accession>
<name>A0A2D1A1Z7_9CAUD</name>
<dbReference type="Proteomes" id="UP000231419">
    <property type="component" value="Segment"/>
</dbReference>
<evidence type="ECO:0000313" key="1">
    <source>
        <dbReference type="EMBL" id="ASZ74862.1"/>
    </source>
</evidence>
<keyword evidence="2" id="KW-1185">Reference proteome</keyword>
<reference evidence="2" key="1">
    <citation type="submission" date="2017-08" db="EMBL/GenBank/DDBJ databases">
        <authorList>
            <person name="de Groot N.N."/>
        </authorList>
    </citation>
    <scope>NUCLEOTIDE SEQUENCE [LARGE SCALE GENOMIC DNA]</scope>
</reference>
<protein>
    <submittedName>
        <fullName evidence="1">Uncharacterized protein</fullName>
    </submittedName>
</protein>
<organism evidence="1 2">
    <name type="scientific">Rhodococcus phage Trina</name>
    <dbReference type="NCBI Taxonomy" id="2027905"/>
    <lineage>
        <taxon>Viruses</taxon>
        <taxon>Duplodnaviria</taxon>
        <taxon>Heunggongvirae</taxon>
        <taxon>Uroviricota</taxon>
        <taxon>Caudoviricetes</taxon>
        <taxon>Trinavirus</taxon>
        <taxon>Trinavirus trina</taxon>
    </lineage>
</organism>
<sequence>MSDDEETSLNLDALYEGHYEYVDFDLNNNMESN</sequence>